<evidence type="ECO:0000256" key="1">
    <source>
        <dbReference type="ARBA" id="ARBA00004496"/>
    </source>
</evidence>
<sequence>MAGPGGDPGADLIPELPLPELVPAGSAPVKAAGSHLPRGFWTAVRLWLERPQLVDRRLRGAALEAVGGRGPRLRGAALPGAVARGDEGAPPGAWCAGAAPPPHVTLRTLLPKARPESGPHLVVRDFSSGTVTFFPLEEGDGGDFKVKESGIYQIRLRHVEGEDWCISVFTSPPESWEASGVGRREPRWLGTELLGKLAEWSVRTDAGEFKSALSLVPVLRYTRLYRELKDRYRGIAKVWPEVTDPQKFVFEDVAIAAYLLVLWEDERAERQLTEKQSFVDLGCGNGLLVHILNSEGHPGKGIDVRRRKIWATYGPQTHLEECAIVPNDSSLFPDVDWLIGNHSDELTPWIPVIAARQVQGRWGGPAWEGLSLWDFYGMVFPKRSTGRKIKIHEKVLL</sequence>
<evidence type="ECO:0000256" key="4">
    <source>
        <dbReference type="ARBA" id="ARBA00022603"/>
    </source>
</evidence>
<evidence type="ECO:0000256" key="3">
    <source>
        <dbReference type="ARBA" id="ARBA00022490"/>
    </source>
</evidence>
<keyword evidence="4 9" id="KW-0489">Methyltransferase</keyword>
<organism evidence="10 11">
    <name type="scientific">Ornithorhynchus anatinus</name>
    <name type="common">Duckbill platypus</name>
    <dbReference type="NCBI Taxonomy" id="9258"/>
    <lineage>
        <taxon>Eukaryota</taxon>
        <taxon>Metazoa</taxon>
        <taxon>Chordata</taxon>
        <taxon>Craniata</taxon>
        <taxon>Vertebrata</taxon>
        <taxon>Euteleostomi</taxon>
        <taxon>Mammalia</taxon>
        <taxon>Monotremata</taxon>
        <taxon>Ornithorhynchidae</taxon>
        <taxon>Ornithorhynchus</taxon>
    </lineage>
</organism>
<evidence type="ECO:0000313" key="11">
    <source>
        <dbReference type="Proteomes" id="UP000002279"/>
    </source>
</evidence>
<keyword evidence="6 9" id="KW-0949">S-adenosyl-L-methionine</keyword>
<dbReference type="GO" id="GO:0005737">
    <property type="term" value="C:cytoplasm"/>
    <property type="evidence" value="ECO:0007669"/>
    <property type="project" value="UniProtKB-SubCell"/>
</dbReference>
<dbReference type="Bgee" id="ENSOANG00000020584">
    <property type="expression patterns" value="Expressed in fibroblast and 8 other cell types or tissues"/>
</dbReference>
<comment type="subcellular location">
    <subcellularLocation>
        <location evidence="1 9">Cytoplasm</location>
    </subcellularLocation>
</comment>
<reference evidence="10 11" key="1">
    <citation type="journal article" date="2008" name="Nature">
        <title>Genome analysis of the platypus reveals unique signatures of evolution.</title>
        <authorList>
            <person name="Warren W.C."/>
            <person name="Hillier L.W."/>
            <person name="Marshall Graves J.A."/>
            <person name="Birney E."/>
            <person name="Ponting C.P."/>
            <person name="Grutzner F."/>
            <person name="Belov K."/>
            <person name="Miller W."/>
            <person name="Clarke L."/>
            <person name="Chinwalla A.T."/>
            <person name="Yang S.P."/>
            <person name="Heger A."/>
            <person name="Locke D.P."/>
            <person name="Miethke P."/>
            <person name="Waters P.D."/>
            <person name="Veyrunes F."/>
            <person name="Fulton L."/>
            <person name="Fulton B."/>
            <person name="Graves T."/>
            <person name="Wallis J."/>
            <person name="Puente X.S."/>
            <person name="Lopez-Otin C."/>
            <person name="Ordonez G.R."/>
            <person name="Eichler E.E."/>
            <person name="Chen L."/>
            <person name="Cheng Z."/>
            <person name="Deakin J.E."/>
            <person name="Alsop A."/>
            <person name="Thompson K."/>
            <person name="Kirby P."/>
            <person name="Papenfuss A.T."/>
            <person name="Wakefield M.J."/>
            <person name="Olender T."/>
            <person name="Lancet D."/>
            <person name="Huttley G.A."/>
            <person name="Smit A.F."/>
            <person name="Pask A."/>
            <person name="Temple-Smith P."/>
            <person name="Batzer M.A."/>
            <person name="Walker J.A."/>
            <person name="Konkel M.K."/>
            <person name="Harris R.S."/>
            <person name="Whittington C.M."/>
            <person name="Wong E.S."/>
            <person name="Gemmell N.J."/>
            <person name="Buschiazzo E."/>
            <person name="Vargas Jentzsch I.M."/>
            <person name="Merkel A."/>
            <person name="Schmitz J."/>
            <person name="Zemann A."/>
            <person name="Churakov G."/>
            <person name="Kriegs J.O."/>
            <person name="Brosius J."/>
            <person name="Murchison E.P."/>
            <person name="Sachidanandam R."/>
            <person name="Smith C."/>
            <person name="Hannon G.J."/>
            <person name="Tsend-Ayush E."/>
            <person name="McMillan D."/>
            <person name="Attenborough R."/>
            <person name="Rens W."/>
            <person name="Ferguson-Smith M."/>
            <person name="Lefevre C.M."/>
            <person name="Sharp J.A."/>
            <person name="Nicholas K.R."/>
            <person name="Ray D.A."/>
            <person name="Kube M."/>
            <person name="Reinhardt R."/>
            <person name="Pringle T.H."/>
            <person name="Taylor J."/>
            <person name="Jones R.C."/>
            <person name="Nixon B."/>
            <person name="Dacheux J.L."/>
            <person name="Niwa H."/>
            <person name="Sekita Y."/>
            <person name="Huang X."/>
            <person name="Stark A."/>
            <person name="Kheradpour P."/>
            <person name="Kellis M."/>
            <person name="Flicek P."/>
            <person name="Chen Y."/>
            <person name="Webber C."/>
            <person name="Hardison R."/>
            <person name="Nelson J."/>
            <person name="Hallsworth-Pepin K."/>
            <person name="Delehaunty K."/>
            <person name="Markovic C."/>
            <person name="Minx P."/>
            <person name="Feng Y."/>
            <person name="Kremitzki C."/>
            <person name="Mitreva M."/>
            <person name="Glasscock J."/>
            <person name="Wylie T."/>
            <person name="Wohldmann P."/>
            <person name="Thiru P."/>
            <person name="Nhan M.N."/>
            <person name="Pohl C.S."/>
            <person name="Smith S.M."/>
            <person name="Hou S."/>
            <person name="Nefedov M."/>
            <person name="de Jong P.J."/>
            <person name="Renfree M.B."/>
            <person name="Mardis E.R."/>
            <person name="Wilson R.K."/>
        </authorList>
    </citation>
    <scope>NUCLEOTIDE SEQUENCE [LARGE SCALE GENOMIC DNA]</scope>
    <source>
        <strain evidence="10 11">Glennie</strain>
    </source>
</reference>
<evidence type="ECO:0000256" key="9">
    <source>
        <dbReference type="RuleBase" id="RU368004"/>
    </source>
</evidence>
<dbReference type="HOGENOM" id="CLU_1369071_0_0_1"/>
<keyword evidence="5 9" id="KW-0808">Transferase</keyword>
<dbReference type="Proteomes" id="UP000002279">
    <property type="component" value="Chromosome 4"/>
</dbReference>
<name>F7EDA7_ORNAN</name>
<evidence type="ECO:0000256" key="7">
    <source>
        <dbReference type="ARBA" id="ARBA00022694"/>
    </source>
</evidence>
<dbReference type="Ensembl" id="ENSOANT00000029981.3">
    <property type="protein sequence ID" value="ENSOANP00000026179.3"/>
    <property type="gene ID" value="ENSOANG00000020584.3"/>
</dbReference>
<keyword evidence="7 9" id="KW-0819">tRNA processing</keyword>
<comment type="similarity">
    <text evidence="2 9">Belongs to the TRM44 family.</text>
</comment>
<dbReference type="GeneTree" id="ENSGT00390000000645"/>
<keyword evidence="3 9" id="KW-0963">Cytoplasm</keyword>
<dbReference type="GO" id="GO:0141101">
    <property type="term" value="F:tRNA(Ser) (uridine(44)-2'-O-)-methyltransferase activity"/>
    <property type="evidence" value="ECO:0007669"/>
    <property type="project" value="UniProtKB-EC"/>
</dbReference>
<dbReference type="InterPro" id="IPR011671">
    <property type="entry name" value="tRNA_uracil_MeTrfase"/>
</dbReference>
<dbReference type="OMA" id="ARWASEC"/>
<dbReference type="InParanoid" id="F7EDA7"/>
<dbReference type="Pfam" id="PF07757">
    <property type="entry name" value="AdoMet_MTase"/>
    <property type="match status" value="1"/>
</dbReference>
<dbReference type="AlphaFoldDB" id="F7EDA7"/>
<keyword evidence="11" id="KW-1185">Reference proteome</keyword>
<evidence type="ECO:0000256" key="2">
    <source>
        <dbReference type="ARBA" id="ARBA00009056"/>
    </source>
</evidence>
<evidence type="ECO:0000256" key="5">
    <source>
        <dbReference type="ARBA" id="ARBA00022679"/>
    </source>
</evidence>
<dbReference type="PANTHER" id="PTHR21210">
    <property type="entry name" value="TRNA (URACIL-O(2)-)-METHYLTRANSFERASE-RELATED"/>
    <property type="match status" value="1"/>
</dbReference>
<reference evidence="10" key="3">
    <citation type="submission" date="2025-09" db="UniProtKB">
        <authorList>
            <consortium name="Ensembl"/>
        </authorList>
    </citation>
    <scope>IDENTIFICATION</scope>
    <source>
        <strain evidence="10">Glennie</strain>
    </source>
</reference>
<evidence type="ECO:0000256" key="6">
    <source>
        <dbReference type="ARBA" id="ARBA00022691"/>
    </source>
</evidence>
<comment type="catalytic activity">
    <reaction evidence="8 9">
        <text>uridine(44) in tRNA(Ser) + S-adenosyl-L-methionine = 2'-O-methyluridine(44) in tRNA(Ser) + S-adenosyl-L-homocysteine + H(+)</text>
        <dbReference type="Rhea" id="RHEA:43100"/>
        <dbReference type="Rhea" id="RHEA-COMP:10339"/>
        <dbReference type="Rhea" id="RHEA-COMP:10340"/>
        <dbReference type="ChEBI" id="CHEBI:15378"/>
        <dbReference type="ChEBI" id="CHEBI:57856"/>
        <dbReference type="ChEBI" id="CHEBI:59789"/>
        <dbReference type="ChEBI" id="CHEBI:65315"/>
        <dbReference type="ChEBI" id="CHEBI:74478"/>
        <dbReference type="EC" id="2.1.1.211"/>
    </reaction>
</comment>
<protein>
    <recommendedName>
        <fullName evidence="9">tRNA (uracil-O(2)-)-methyltransferase</fullName>
        <ecNumber evidence="9">2.1.1.211</ecNumber>
    </recommendedName>
</protein>
<evidence type="ECO:0000256" key="8">
    <source>
        <dbReference type="ARBA" id="ARBA00047957"/>
    </source>
</evidence>
<accession>F7EDA7</accession>
<dbReference type="PANTHER" id="PTHR21210:SF0">
    <property type="entry name" value="TRNA (URACIL-O(2)-)-METHYLTRANSFERASE-RELATED"/>
    <property type="match status" value="1"/>
</dbReference>
<reference evidence="10" key="2">
    <citation type="submission" date="2025-08" db="UniProtKB">
        <authorList>
            <consortium name="Ensembl"/>
        </authorList>
    </citation>
    <scope>IDENTIFICATION</scope>
    <source>
        <strain evidence="10">Glennie</strain>
    </source>
</reference>
<dbReference type="GO" id="GO:0016300">
    <property type="term" value="F:tRNA (uridine) methyltransferase activity"/>
    <property type="evidence" value="ECO:0000318"/>
    <property type="project" value="GO_Central"/>
</dbReference>
<dbReference type="GO" id="GO:0030488">
    <property type="term" value="P:tRNA methylation"/>
    <property type="evidence" value="ECO:0000318"/>
    <property type="project" value="GO_Central"/>
</dbReference>
<evidence type="ECO:0000313" key="10">
    <source>
        <dbReference type="Ensembl" id="ENSOANP00000026179.3"/>
    </source>
</evidence>
<comment type="function">
    <text evidence="9">Adenosyl-L-methionine (AdoMet)-dependent tRNA (uracil-O(2)-)-methyltransferase.</text>
</comment>
<dbReference type="EC" id="2.1.1.211" evidence="9"/>
<proteinExistence type="inferred from homology"/>
<dbReference type="STRING" id="9258.ENSOANP00000026179"/>
<dbReference type="eggNOG" id="KOG3790">
    <property type="taxonomic scope" value="Eukaryota"/>
</dbReference>
<dbReference type="FunCoup" id="F7EDA7">
    <property type="interactions" value="1401"/>
</dbReference>